<evidence type="ECO:0000313" key="13">
    <source>
        <dbReference type="EMBL" id="GGI18824.1"/>
    </source>
</evidence>
<keyword evidence="4 11" id="KW-0812">Transmembrane</keyword>
<dbReference type="Proteomes" id="UP000642180">
    <property type="component" value="Unassembled WGS sequence"/>
</dbReference>
<feature type="domain" description="Peptidase M48" evidence="12">
    <location>
        <begin position="107"/>
        <end position="340"/>
    </location>
</feature>
<dbReference type="CDD" id="cd07340">
    <property type="entry name" value="M48B_Htpx_like"/>
    <property type="match status" value="1"/>
</dbReference>
<comment type="cofactor">
    <cofactor evidence="1">
        <name>Zn(2+)</name>
        <dbReference type="ChEBI" id="CHEBI:29105"/>
    </cofactor>
</comment>
<evidence type="ECO:0000313" key="14">
    <source>
        <dbReference type="Proteomes" id="UP000642180"/>
    </source>
</evidence>
<dbReference type="InterPro" id="IPR001915">
    <property type="entry name" value="Peptidase_M48"/>
</dbReference>
<keyword evidence="10 11" id="KW-0472">Membrane</keyword>
<keyword evidence="6" id="KW-0378">Hydrolase</keyword>
<reference evidence="14" key="1">
    <citation type="journal article" date="2019" name="Int. J. Syst. Evol. Microbiol.">
        <title>The Global Catalogue of Microorganisms (GCM) 10K type strain sequencing project: providing services to taxonomists for standard genome sequencing and annotation.</title>
        <authorList>
            <consortium name="The Broad Institute Genomics Platform"/>
            <consortium name="The Broad Institute Genome Sequencing Center for Infectious Disease"/>
            <person name="Wu L."/>
            <person name="Ma J."/>
        </authorList>
    </citation>
    <scope>NUCLEOTIDE SEQUENCE [LARGE SCALE GENOMIC DNA]</scope>
    <source>
        <strain evidence="14">CCM 2767</strain>
    </source>
</reference>
<comment type="caution">
    <text evidence="13">The sequence shown here is derived from an EMBL/GenBank/DDBJ whole genome shotgun (WGS) entry which is preliminary data.</text>
</comment>
<dbReference type="GO" id="GO:0006508">
    <property type="term" value="P:proteolysis"/>
    <property type="evidence" value="ECO:0007669"/>
    <property type="project" value="UniProtKB-KW"/>
</dbReference>
<evidence type="ECO:0000256" key="2">
    <source>
        <dbReference type="ARBA" id="ARBA00022475"/>
    </source>
</evidence>
<evidence type="ECO:0000259" key="12">
    <source>
        <dbReference type="Pfam" id="PF01435"/>
    </source>
</evidence>
<dbReference type="AlphaFoldDB" id="A0A8J3AXW4"/>
<keyword evidence="9" id="KW-0482">Metalloprotease</keyword>
<evidence type="ECO:0000256" key="7">
    <source>
        <dbReference type="ARBA" id="ARBA00022833"/>
    </source>
</evidence>
<accession>A0A8J3AXW4</accession>
<dbReference type="EMBL" id="BMDI01000001">
    <property type="protein sequence ID" value="GGI18824.1"/>
    <property type="molecule type" value="Genomic_DNA"/>
</dbReference>
<keyword evidence="5" id="KW-0479">Metal-binding</keyword>
<evidence type="ECO:0000256" key="4">
    <source>
        <dbReference type="ARBA" id="ARBA00022692"/>
    </source>
</evidence>
<dbReference type="PANTHER" id="PTHR43221:SF2">
    <property type="entry name" value="PROTEASE HTPX HOMOLOG"/>
    <property type="match status" value="1"/>
</dbReference>
<protein>
    <submittedName>
        <fullName evidence="13">Zn-dependent protease</fullName>
    </submittedName>
</protein>
<keyword evidence="7" id="KW-0862">Zinc</keyword>
<evidence type="ECO:0000256" key="3">
    <source>
        <dbReference type="ARBA" id="ARBA00022670"/>
    </source>
</evidence>
<evidence type="ECO:0000256" key="1">
    <source>
        <dbReference type="ARBA" id="ARBA00001947"/>
    </source>
</evidence>
<dbReference type="Gene3D" id="3.30.2010.10">
    <property type="entry name" value="Metalloproteases ('zincins'), catalytic domain"/>
    <property type="match status" value="1"/>
</dbReference>
<evidence type="ECO:0000256" key="6">
    <source>
        <dbReference type="ARBA" id="ARBA00022801"/>
    </source>
</evidence>
<name>A0A8J3AXW4_9BURK</name>
<gene>
    <name evidence="13" type="ORF">GCM10008066_16010</name>
</gene>
<sequence length="668" mass="73075">MKFFEQQDEARRQTKKLVILFVLAVIAIVIAVNVAMALLWNGLQTYAGGQFYATPYPPAFFLTNTLVTLLLIIGGTLIEMFRLRDGGDAVARMAGGRLVATDTSDTRERRLINVVEEMALASGIACPKVYVLDREQSINAFAAGYNLNEAVIAVTRGTLDRLSRDELQGVVAHEYSHILNGDMRLNVRLIGVLFGIQMVAGFGQQMMGIGARASMISAPRRRDNNNGVPIQLFIVGAGAILFVIGYIGIFFGRLIKSAVSRQREFLADASAVQFTRNPDGIGNALRKIGGLTKKGGEEARILHGNAEQLSHLFLSAVRPSLLDGLFATHPSLQERLRRIYGRDMTLMDAPVIAQPALPPAERLPDLPFVASGFAEVQAARQQAVADIAATAALTSAPFGTDQEKAPVLSPLEQIRRMPDIDRAVHDPYAAVSLVLALFMESDAMQSEEKTIFVRTHLPRQAEQIVAMAAAIRQLPRNARLPLLDIAMPALRRLPVNAHMDMLDNISRLINSDQCVTLHEFVLQTVLERRLDARANRAVPVRFHDLHALRQECLKLFSLVAHVMAKLEKLPAEQTFARIVAQAPFALTPADLQPVSALSYQEIKQVLDRVNQLAPLSKPALIKALLNVSGSQSLPLTMADLLRAICAALEAPMPAAVARIYTEAGWPEA</sequence>
<organism evidence="13 14">
    <name type="scientific">Oxalicibacterium faecigallinarum</name>
    <dbReference type="NCBI Taxonomy" id="573741"/>
    <lineage>
        <taxon>Bacteria</taxon>
        <taxon>Pseudomonadati</taxon>
        <taxon>Pseudomonadota</taxon>
        <taxon>Betaproteobacteria</taxon>
        <taxon>Burkholderiales</taxon>
        <taxon>Oxalobacteraceae</taxon>
        <taxon>Oxalicibacterium</taxon>
    </lineage>
</organism>
<dbReference type="GO" id="GO:0046872">
    <property type="term" value="F:metal ion binding"/>
    <property type="evidence" value="ECO:0007669"/>
    <property type="project" value="UniProtKB-KW"/>
</dbReference>
<keyword evidence="14" id="KW-1185">Reference proteome</keyword>
<keyword evidence="8 11" id="KW-1133">Transmembrane helix</keyword>
<evidence type="ECO:0000256" key="5">
    <source>
        <dbReference type="ARBA" id="ARBA00022723"/>
    </source>
</evidence>
<proteinExistence type="predicted"/>
<dbReference type="InterPro" id="IPR050083">
    <property type="entry name" value="HtpX_protease"/>
</dbReference>
<evidence type="ECO:0000256" key="9">
    <source>
        <dbReference type="ARBA" id="ARBA00023049"/>
    </source>
</evidence>
<evidence type="ECO:0000256" key="10">
    <source>
        <dbReference type="ARBA" id="ARBA00023136"/>
    </source>
</evidence>
<feature type="transmembrane region" description="Helical" evidence="11">
    <location>
        <begin position="59"/>
        <end position="78"/>
    </location>
</feature>
<dbReference type="GO" id="GO:0004222">
    <property type="term" value="F:metalloendopeptidase activity"/>
    <property type="evidence" value="ECO:0007669"/>
    <property type="project" value="InterPro"/>
</dbReference>
<keyword evidence="2" id="KW-1003">Cell membrane</keyword>
<dbReference type="RefSeq" id="WP_188380714.1">
    <property type="nucleotide sequence ID" value="NZ_BMDI01000001.1"/>
</dbReference>
<dbReference type="PANTHER" id="PTHR43221">
    <property type="entry name" value="PROTEASE HTPX"/>
    <property type="match status" value="1"/>
</dbReference>
<evidence type="ECO:0000256" key="11">
    <source>
        <dbReference type="SAM" id="Phobius"/>
    </source>
</evidence>
<feature type="transmembrane region" description="Helical" evidence="11">
    <location>
        <begin position="230"/>
        <end position="255"/>
    </location>
</feature>
<feature type="transmembrane region" description="Helical" evidence="11">
    <location>
        <begin position="17"/>
        <end position="39"/>
    </location>
</feature>
<evidence type="ECO:0000256" key="8">
    <source>
        <dbReference type="ARBA" id="ARBA00022989"/>
    </source>
</evidence>
<keyword evidence="3 13" id="KW-0645">Protease</keyword>
<dbReference type="Pfam" id="PF01435">
    <property type="entry name" value="Peptidase_M48"/>
    <property type="match status" value="1"/>
</dbReference>